<protein>
    <recommendedName>
        <fullName evidence="2">N-terminal domain-containing protein</fullName>
    </recommendedName>
</protein>
<feature type="region of interest" description="Disordered" evidence="1">
    <location>
        <begin position="45"/>
        <end position="88"/>
    </location>
</feature>
<accession>A0A6M3LJK7</accession>
<sequence>MVGFKDWGIPADEIEPTVNVLTYHAWRALGRQVRKGEKGVHVVTWVPVGGGKGDQEREEQDGERKPRRQSMRPRTASVFHVSQTDVVN</sequence>
<dbReference type="EMBL" id="MT143281">
    <property type="protein sequence ID" value="QJA95050.1"/>
    <property type="molecule type" value="Genomic_DNA"/>
</dbReference>
<dbReference type="Pfam" id="PF08401">
    <property type="entry name" value="ArdcN"/>
    <property type="match status" value="1"/>
</dbReference>
<dbReference type="AlphaFoldDB" id="A0A6M3LJK7"/>
<dbReference type="GO" id="GO:0003697">
    <property type="term" value="F:single-stranded DNA binding"/>
    <property type="evidence" value="ECO:0007669"/>
    <property type="project" value="InterPro"/>
</dbReference>
<reference evidence="3" key="1">
    <citation type="submission" date="2020-03" db="EMBL/GenBank/DDBJ databases">
        <title>The deep terrestrial virosphere.</title>
        <authorList>
            <person name="Holmfeldt K."/>
            <person name="Nilsson E."/>
            <person name="Simone D."/>
            <person name="Lopez-Fernandez M."/>
            <person name="Wu X."/>
            <person name="de Brujin I."/>
            <person name="Lundin D."/>
            <person name="Andersson A."/>
            <person name="Bertilsson S."/>
            <person name="Dopson M."/>
        </authorList>
    </citation>
    <scope>NUCLEOTIDE SEQUENCE</scope>
    <source>
        <strain evidence="3">MM415B03672</strain>
    </source>
</reference>
<evidence type="ECO:0000313" key="3">
    <source>
        <dbReference type="EMBL" id="QJA95050.1"/>
    </source>
</evidence>
<name>A0A6M3LJK7_9ZZZZ</name>
<evidence type="ECO:0000259" key="2">
    <source>
        <dbReference type="Pfam" id="PF08401"/>
    </source>
</evidence>
<proteinExistence type="predicted"/>
<dbReference type="InterPro" id="IPR013610">
    <property type="entry name" value="ArdC_N"/>
</dbReference>
<organism evidence="3">
    <name type="scientific">viral metagenome</name>
    <dbReference type="NCBI Taxonomy" id="1070528"/>
    <lineage>
        <taxon>unclassified sequences</taxon>
        <taxon>metagenomes</taxon>
        <taxon>organismal metagenomes</taxon>
    </lineage>
</organism>
<gene>
    <name evidence="3" type="ORF">MM415B03672_0013</name>
</gene>
<feature type="domain" description="N-terminal" evidence="2">
    <location>
        <begin position="20"/>
        <end position="79"/>
    </location>
</feature>
<evidence type="ECO:0000256" key="1">
    <source>
        <dbReference type="SAM" id="MobiDB-lite"/>
    </source>
</evidence>